<evidence type="ECO:0000256" key="2">
    <source>
        <dbReference type="ARBA" id="ARBA00009557"/>
    </source>
</evidence>
<dbReference type="InterPro" id="IPR028458">
    <property type="entry name" value="Twinfilin"/>
</dbReference>
<sequence>MQQLNQLDISAQAHTEFAAFAADPLLFALPLVFSNETLEPRPAIGYPKKPDPTFQLALSQLESILDSNTPQYILLRRNDNLVAITYVPHLADEEAKKKYLSNRYELVRGVGETHFSSSLISKEAQEITDVRSWNERDENDQSRSEACEIAPGAASDGLVKDLGYRKNRCRLCDRRMKYKIEEQADEALLNLKNDGNCVQLFVDVPNETLVLNFAATLPQDQVSKRLPAEHPSFTFYRHPENKLLYFIWCSPDGAPVKERMTHTMAIAGLVNVIAKDNGVVVDQKVEIHEPEDLNFGMEEKPAGKFRSMYLRDNIQGTESTWGNMEQDQKVLDSIR</sequence>
<dbReference type="Pfam" id="PF00241">
    <property type="entry name" value="Cofilin_ADF"/>
    <property type="match status" value="1"/>
</dbReference>
<evidence type="ECO:0000256" key="5">
    <source>
        <dbReference type="ARBA" id="ARBA00023203"/>
    </source>
</evidence>
<feature type="domain" description="ADF-H" evidence="8">
    <location>
        <begin position="161"/>
        <end position="303"/>
    </location>
</feature>
<dbReference type="SMART" id="SM00102">
    <property type="entry name" value="ADF"/>
    <property type="match status" value="1"/>
</dbReference>
<dbReference type="InterPro" id="IPR002108">
    <property type="entry name" value="ADF-H"/>
</dbReference>
<reference evidence="9 10" key="1">
    <citation type="journal article" date="2018" name="Front. Microbiol.">
        <title>Genome-Wide Analysis of Corynespora cassiicola Leaf Fall Disease Putative Effectors.</title>
        <authorList>
            <person name="Lopez D."/>
            <person name="Ribeiro S."/>
            <person name="Label P."/>
            <person name="Fumanal B."/>
            <person name="Venisse J.S."/>
            <person name="Kohler A."/>
            <person name="de Oliveira R.R."/>
            <person name="Labutti K."/>
            <person name="Lipzen A."/>
            <person name="Lail K."/>
            <person name="Bauer D."/>
            <person name="Ohm R.A."/>
            <person name="Barry K.W."/>
            <person name="Spatafora J."/>
            <person name="Grigoriev I.V."/>
            <person name="Martin F.M."/>
            <person name="Pujade-Renaud V."/>
        </authorList>
    </citation>
    <scope>NUCLEOTIDE SEQUENCE [LARGE SCALE GENOMIC DNA]</scope>
    <source>
        <strain evidence="9 10">Philippines</strain>
    </source>
</reference>
<comment type="subcellular location">
    <subcellularLocation>
        <location evidence="1">Cytoplasm</location>
        <location evidence="1">Cytoskeleton</location>
    </subcellularLocation>
</comment>
<dbReference type="GO" id="GO:0051015">
    <property type="term" value="F:actin filament binding"/>
    <property type="evidence" value="ECO:0007669"/>
    <property type="project" value="TreeGrafter"/>
</dbReference>
<dbReference type="AlphaFoldDB" id="A0A2T2PAD6"/>
<dbReference type="OrthoDB" id="10006997at2759"/>
<dbReference type="Proteomes" id="UP000240883">
    <property type="component" value="Unassembled WGS sequence"/>
</dbReference>
<name>A0A2T2PAD6_CORCC</name>
<dbReference type="STRING" id="1448308.A0A2T2PAD6"/>
<evidence type="ECO:0000313" key="9">
    <source>
        <dbReference type="EMBL" id="PSN74614.1"/>
    </source>
</evidence>
<evidence type="ECO:0000256" key="4">
    <source>
        <dbReference type="ARBA" id="ARBA00022737"/>
    </source>
</evidence>
<dbReference type="PANTHER" id="PTHR13759">
    <property type="entry name" value="TWINFILIN"/>
    <property type="match status" value="1"/>
</dbReference>
<evidence type="ECO:0000256" key="1">
    <source>
        <dbReference type="ARBA" id="ARBA00004245"/>
    </source>
</evidence>
<dbReference type="InterPro" id="IPR029006">
    <property type="entry name" value="ADF-H/Gelsolin-like_dom_sf"/>
</dbReference>
<dbReference type="EMBL" id="KZ678128">
    <property type="protein sequence ID" value="PSN74614.1"/>
    <property type="molecule type" value="Genomic_DNA"/>
</dbReference>
<keyword evidence="5" id="KW-0009">Actin-binding</keyword>
<keyword evidence="6" id="KW-0206">Cytoskeleton</keyword>
<dbReference type="GO" id="GO:0003785">
    <property type="term" value="F:actin monomer binding"/>
    <property type="evidence" value="ECO:0007669"/>
    <property type="project" value="TreeGrafter"/>
</dbReference>
<comment type="subunit">
    <text evidence="7">Interacts with G-actin; ADP-actin form.</text>
</comment>
<keyword evidence="4" id="KW-0677">Repeat</keyword>
<comment type="similarity">
    <text evidence="2">Belongs to the actin-binding proteins ADF family. Twinfilin subfamily.</text>
</comment>
<dbReference type="PROSITE" id="PS51263">
    <property type="entry name" value="ADF_H"/>
    <property type="match status" value="1"/>
</dbReference>
<evidence type="ECO:0000256" key="6">
    <source>
        <dbReference type="ARBA" id="ARBA00023212"/>
    </source>
</evidence>
<gene>
    <name evidence="9" type="ORF">BS50DRAFT_540004</name>
</gene>
<evidence type="ECO:0000256" key="3">
    <source>
        <dbReference type="ARBA" id="ARBA00022490"/>
    </source>
</evidence>
<dbReference type="GO" id="GO:0005737">
    <property type="term" value="C:cytoplasm"/>
    <property type="evidence" value="ECO:0007669"/>
    <property type="project" value="TreeGrafter"/>
</dbReference>
<protein>
    <recommendedName>
        <fullName evidence="8">ADF-H domain-containing protein</fullName>
    </recommendedName>
</protein>
<dbReference type="SUPFAM" id="SSF55753">
    <property type="entry name" value="Actin depolymerizing proteins"/>
    <property type="match status" value="2"/>
</dbReference>
<dbReference type="GO" id="GO:0051016">
    <property type="term" value="P:barbed-end actin filament capping"/>
    <property type="evidence" value="ECO:0007669"/>
    <property type="project" value="TreeGrafter"/>
</dbReference>
<evidence type="ECO:0000259" key="8">
    <source>
        <dbReference type="PROSITE" id="PS51263"/>
    </source>
</evidence>
<organism evidence="9 10">
    <name type="scientific">Corynespora cassiicola Philippines</name>
    <dbReference type="NCBI Taxonomy" id="1448308"/>
    <lineage>
        <taxon>Eukaryota</taxon>
        <taxon>Fungi</taxon>
        <taxon>Dikarya</taxon>
        <taxon>Ascomycota</taxon>
        <taxon>Pezizomycotina</taxon>
        <taxon>Dothideomycetes</taxon>
        <taxon>Pleosporomycetidae</taxon>
        <taxon>Pleosporales</taxon>
        <taxon>Corynesporascaceae</taxon>
        <taxon>Corynespora</taxon>
    </lineage>
</organism>
<dbReference type="GO" id="GO:0005884">
    <property type="term" value="C:actin filament"/>
    <property type="evidence" value="ECO:0007669"/>
    <property type="project" value="TreeGrafter"/>
</dbReference>
<dbReference type="GO" id="GO:0030042">
    <property type="term" value="P:actin filament depolymerization"/>
    <property type="evidence" value="ECO:0007669"/>
    <property type="project" value="TreeGrafter"/>
</dbReference>
<dbReference type="PANTHER" id="PTHR13759:SF1">
    <property type="entry name" value="TWINFILIN"/>
    <property type="match status" value="1"/>
</dbReference>
<accession>A0A2T2PAD6</accession>
<proteinExistence type="inferred from homology"/>
<evidence type="ECO:0000313" key="10">
    <source>
        <dbReference type="Proteomes" id="UP000240883"/>
    </source>
</evidence>
<evidence type="ECO:0000256" key="7">
    <source>
        <dbReference type="ARBA" id="ARBA00038532"/>
    </source>
</evidence>
<dbReference type="Gene3D" id="3.40.20.10">
    <property type="entry name" value="Severin"/>
    <property type="match status" value="2"/>
</dbReference>
<keyword evidence="10" id="KW-1185">Reference proteome</keyword>
<keyword evidence="3" id="KW-0963">Cytoplasm</keyword>